<evidence type="ECO:0000256" key="1">
    <source>
        <dbReference type="SAM" id="SignalP"/>
    </source>
</evidence>
<proteinExistence type="predicted"/>
<name>A0A2G8SIP4_9APHY</name>
<dbReference type="EMBL" id="AYKW01000007">
    <property type="protein sequence ID" value="PIL33639.1"/>
    <property type="molecule type" value="Genomic_DNA"/>
</dbReference>
<protein>
    <recommendedName>
        <fullName evidence="4">Transporter</fullName>
    </recommendedName>
</protein>
<dbReference type="AlphaFoldDB" id="A0A2G8SIP4"/>
<feature type="chain" id="PRO_5013681435" description="Transporter" evidence="1">
    <location>
        <begin position="21"/>
        <end position="147"/>
    </location>
</feature>
<sequence>MSHPIVFFVVLTFASSLVFAAPIVEIAARQIGDIQYNVDRLSFVDDIMGALKTLSAQTAHDLTVSAGTQNMMNNISTSQSAMGTVAEAIPTDQTATTEARVQVESNLAATQSMLTCITSVFQTPVAFAVHQWHSSMNPSLQRAVKVI</sequence>
<organism evidence="2 3">
    <name type="scientific">Ganoderma sinense ZZ0214-1</name>
    <dbReference type="NCBI Taxonomy" id="1077348"/>
    <lineage>
        <taxon>Eukaryota</taxon>
        <taxon>Fungi</taxon>
        <taxon>Dikarya</taxon>
        <taxon>Basidiomycota</taxon>
        <taxon>Agaricomycotina</taxon>
        <taxon>Agaricomycetes</taxon>
        <taxon>Polyporales</taxon>
        <taxon>Polyporaceae</taxon>
        <taxon>Ganoderma</taxon>
    </lineage>
</organism>
<accession>A0A2G8SIP4</accession>
<evidence type="ECO:0000313" key="2">
    <source>
        <dbReference type="EMBL" id="PIL33639.1"/>
    </source>
</evidence>
<dbReference type="OrthoDB" id="3178264at2759"/>
<reference evidence="2 3" key="1">
    <citation type="journal article" date="2015" name="Sci. Rep.">
        <title>Chromosome-level genome map provides insights into diverse defense mechanisms in the medicinal fungus Ganoderma sinense.</title>
        <authorList>
            <person name="Zhu Y."/>
            <person name="Xu J."/>
            <person name="Sun C."/>
            <person name="Zhou S."/>
            <person name="Xu H."/>
            <person name="Nelson D.R."/>
            <person name="Qian J."/>
            <person name="Song J."/>
            <person name="Luo H."/>
            <person name="Xiang L."/>
            <person name="Li Y."/>
            <person name="Xu Z."/>
            <person name="Ji A."/>
            <person name="Wang L."/>
            <person name="Lu S."/>
            <person name="Hayward A."/>
            <person name="Sun W."/>
            <person name="Li X."/>
            <person name="Schwartz D.C."/>
            <person name="Wang Y."/>
            <person name="Chen S."/>
        </authorList>
    </citation>
    <scope>NUCLEOTIDE SEQUENCE [LARGE SCALE GENOMIC DNA]</scope>
    <source>
        <strain evidence="2 3">ZZ0214-1</strain>
    </source>
</reference>
<comment type="caution">
    <text evidence="2">The sequence shown here is derived from an EMBL/GenBank/DDBJ whole genome shotgun (WGS) entry which is preliminary data.</text>
</comment>
<keyword evidence="3" id="KW-1185">Reference proteome</keyword>
<feature type="signal peptide" evidence="1">
    <location>
        <begin position="1"/>
        <end position="20"/>
    </location>
</feature>
<dbReference type="STRING" id="1077348.A0A2G8SIP4"/>
<gene>
    <name evidence="2" type="ORF">GSI_04262</name>
</gene>
<evidence type="ECO:0000313" key="3">
    <source>
        <dbReference type="Proteomes" id="UP000230002"/>
    </source>
</evidence>
<evidence type="ECO:0008006" key="4">
    <source>
        <dbReference type="Google" id="ProtNLM"/>
    </source>
</evidence>
<keyword evidence="1" id="KW-0732">Signal</keyword>
<dbReference type="Proteomes" id="UP000230002">
    <property type="component" value="Unassembled WGS sequence"/>
</dbReference>